<organism evidence="8 9">
    <name type="scientific">Usitatibacter rugosus</name>
    <dbReference type="NCBI Taxonomy" id="2732067"/>
    <lineage>
        <taxon>Bacteria</taxon>
        <taxon>Pseudomonadati</taxon>
        <taxon>Pseudomonadota</taxon>
        <taxon>Betaproteobacteria</taxon>
        <taxon>Nitrosomonadales</taxon>
        <taxon>Usitatibacteraceae</taxon>
        <taxon>Usitatibacter</taxon>
    </lineage>
</organism>
<dbReference type="SMART" id="SM01217">
    <property type="entry name" value="Fn3_like"/>
    <property type="match status" value="1"/>
</dbReference>
<dbReference type="FunFam" id="2.60.40.10:FF:000495">
    <property type="entry name" value="Periplasmic beta-glucosidase"/>
    <property type="match status" value="1"/>
</dbReference>
<comment type="similarity">
    <text evidence="1">Belongs to the glycosyl hydrolase 3 family.</text>
</comment>
<dbReference type="PRINTS" id="PR00133">
    <property type="entry name" value="GLHYDRLASE3"/>
</dbReference>
<feature type="signal peptide" evidence="6">
    <location>
        <begin position="1"/>
        <end position="28"/>
    </location>
</feature>
<evidence type="ECO:0000313" key="8">
    <source>
        <dbReference type="EMBL" id="QJR11189.1"/>
    </source>
</evidence>
<dbReference type="Proteomes" id="UP000501534">
    <property type="component" value="Chromosome"/>
</dbReference>
<keyword evidence="9" id="KW-1185">Reference proteome</keyword>
<evidence type="ECO:0000256" key="4">
    <source>
        <dbReference type="ARBA" id="ARBA00032194"/>
    </source>
</evidence>
<name>A0A6M4GV90_9PROT</name>
<evidence type="ECO:0000256" key="1">
    <source>
        <dbReference type="ARBA" id="ARBA00005336"/>
    </source>
</evidence>
<dbReference type="SUPFAM" id="SSF51445">
    <property type="entry name" value="(Trans)glycosidases"/>
    <property type="match status" value="1"/>
</dbReference>
<evidence type="ECO:0000313" key="9">
    <source>
        <dbReference type="Proteomes" id="UP000501534"/>
    </source>
</evidence>
<accession>A0A6M4GV90</accession>
<reference evidence="8 9" key="1">
    <citation type="submission" date="2020-04" db="EMBL/GenBank/DDBJ databases">
        <title>Usitatibacter rugosus gen. nov., sp. nov. and Usitatibacter palustris sp. nov., novel members of Usitatibacteraceae fam. nov. within the order Nitrosomonadales isolated from soil.</title>
        <authorList>
            <person name="Huber K.J."/>
            <person name="Neumann-Schaal M."/>
            <person name="Geppert A."/>
            <person name="Luckner M."/>
            <person name="Wanner G."/>
            <person name="Overmann J."/>
        </authorList>
    </citation>
    <scope>NUCLEOTIDE SEQUENCE [LARGE SCALE GENOMIC DNA]</scope>
    <source>
        <strain evidence="8 9">0125_3</strain>
    </source>
</reference>
<keyword evidence="2" id="KW-0378">Hydrolase</keyword>
<dbReference type="InterPro" id="IPR026891">
    <property type="entry name" value="Fn3-like"/>
</dbReference>
<sequence>MSATNNASKNAAWLAAAVLFACVTSPFAATPGPACDGIDAALPQPLALASSWDPALVREVHSLAAQQARSRGCALVLAPTLDVVRDARRGVAERTFGEDPYLVGEMGVAAIEGLQGRGATPGAGKVTSAAMHLAGPPLPGDGSEVGPVPVAERELREIYFPPFEAAIARANLRAIVVSRNELDSLPSLANPWLLKDVVRGEWKYTGALLAGSDAITDLHAIHGVAANADAASRIASDAGIETLDRPSSTEAAPLNASARALALKAAQRSIVLLKNDGTLPAAAAANVLVLRIGDGDAAAQQSRVDAAKTTGRPVVVVLTSPRSPLTVKMSEQANAILAAWNLGERSDDAIADVVSGRVNPGGKLPLTLSRNAGQMPAFYNVKPSARRGYLFDTTDPLYTFGSGLGYSTFTLGAPRLSAATMDAKGSIVVSVDVRNTGKLAGDETVQLYIRDKVSSVTRPVLELKGFQRIALKPAEARTVTFKVDARSLEMWNEKMQRVVEPGDFEIMTGNSSSQLQSATLTVRAAP</sequence>
<dbReference type="InterPro" id="IPR001764">
    <property type="entry name" value="Glyco_hydro_3_N"/>
</dbReference>
<feature type="chain" id="PRO_5026968878" description="Beta-D-glucoside glucohydrolase" evidence="6">
    <location>
        <begin position="29"/>
        <end position="526"/>
    </location>
</feature>
<evidence type="ECO:0000256" key="2">
    <source>
        <dbReference type="ARBA" id="ARBA00022801"/>
    </source>
</evidence>
<dbReference type="RefSeq" id="WP_212756626.1">
    <property type="nucleotide sequence ID" value="NZ_CP053069.1"/>
</dbReference>
<evidence type="ECO:0000256" key="5">
    <source>
        <dbReference type="ARBA" id="ARBA00032594"/>
    </source>
</evidence>
<dbReference type="InterPro" id="IPR050288">
    <property type="entry name" value="Cellulose_deg_GH3"/>
</dbReference>
<protein>
    <recommendedName>
        <fullName evidence="5">Beta-D-glucoside glucohydrolase</fullName>
    </recommendedName>
    <alternativeName>
        <fullName evidence="3">Cellobiase</fullName>
    </alternativeName>
    <alternativeName>
        <fullName evidence="4">Gentiobiase</fullName>
    </alternativeName>
</protein>
<dbReference type="GO" id="GO:0008422">
    <property type="term" value="F:beta-glucosidase activity"/>
    <property type="evidence" value="ECO:0007669"/>
    <property type="project" value="UniProtKB-ARBA"/>
</dbReference>
<dbReference type="Pfam" id="PF00933">
    <property type="entry name" value="Glyco_hydro_3"/>
    <property type="match status" value="1"/>
</dbReference>
<dbReference type="InterPro" id="IPR036962">
    <property type="entry name" value="Glyco_hydro_3_N_sf"/>
</dbReference>
<evidence type="ECO:0000259" key="7">
    <source>
        <dbReference type="SMART" id="SM01217"/>
    </source>
</evidence>
<dbReference type="EMBL" id="CP053069">
    <property type="protein sequence ID" value="QJR11189.1"/>
    <property type="molecule type" value="Genomic_DNA"/>
</dbReference>
<dbReference type="InterPro" id="IPR013783">
    <property type="entry name" value="Ig-like_fold"/>
</dbReference>
<evidence type="ECO:0000256" key="6">
    <source>
        <dbReference type="SAM" id="SignalP"/>
    </source>
</evidence>
<dbReference type="InterPro" id="IPR017853">
    <property type="entry name" value="GH"/>
</dbReference>
<evidence type="ECO:0000256" key="3">
    <source>
        <dbReference type="ARBA" id="ARBA00031448"/>
    </source>
</evidence>
<gene>
    <name evidence="8" type="ORF">DSM104443_02262</name>
</gene>
<dbReference type="SUPFAM" id="SSF52279">
    <property type="entry name" value="Beta-D-glucan exohydrolase, C-terminal domain"/>
    <property type="match status" value="1"/>
</dbReference>
<dbReference type="Gene3D" id="3.40.50.1700">
    <property type="entry name" value="Glycoside hydrolase family 3 C-terminal domain"/>
    <property type="match status" value="1"/>
</dbReference>
<keyword evidence="6" id="KW-0732">Signal</keyword>
<dbReference type="InterPro" id="IPR036881">
    <property type="entry name" value="Glyco_hydro_3_C_sf"/>
</dbReference>
<feature type="domain" description="Fibronectin type III-like" evidence="7">
    <location>
        <begin position="443"/>
        <end position="512"/>
    </location>
</feature>
<dbReference type="Gene3D" id="2.60.40.10">
    <property type="entry name" value="Immunoglobulins"/>
    <property type="match status" value="1"/>
</dbReference>
<dbReference type="Pfam" id="PF14310">
    <property type="entry name" value="Fn3-like"/>
    <property type="match status" value="1"/>
</dbReference>
<dbReference type="Gene3D" id="3.20.20.300">
    <property type="entry name" value="Glycoside hydrolase, family 3, N-terminal domain"/>
    <property type="match status" value="1"/>
</dbReference>
<dbReference type="Pfam" id="PF01915">
    <property type="entry name" value="Glyco_hydro_3_C"/>
    <property type="match status" value="1"/>
</dbReference>
<proteinExistence type="inferred from homology"/>
<dbReference type="PANTHER" id="PTHR42715">
    <property type="entry name" value="BETA-GLUCOSIDASE"/>
    <property type="match status" value="1"/>
</dbReference>
<dbReference type="PANTHER" id="PTHR42715:SF10">
    <property type="entry name" value="BETA-GLUCOSIDASE"/>
    <property type="match status" value="1"/>
</dbReference>
<dbReference type="InterPro" id="IPR002772">
    <property type="entry name" value="Glyco_hydro_3_C"/>
</dbReference>
<dbReference type="GO" id="GO:0005975">
    <property type="term" value="P:carbohydrate metabolic process"/>
    <property type="evidence" value="ECO:0007669"/>
    <property type="project" value="InterPro"/>
</dbReference>
<dbReference type="AlphaFoldDB" id="A0A6M4GV90"/>
<dbReference type="KEGG" id="uru:DSM104443_02262"/>